<keyword evidence="3" id="KW-1185">Reference proteome</keyword>
<dbReference type="SUPFAM" id="SSF53254">
    <property type="entry name" value="Phosphoglycerate mutase-like"/>
    <property type="match status" value="1"/>
</dbReference>
<name>A0A4S5C579_9ACTN</name>
<dbReference type="Pfam" id="PF00300">
    <property type="entry name" value="His_Phos_1"/>
    <property type="match status" value="1"/>
</dbReference>
<comment type="caution">
    <text evidence="2">The sequence shown here is derived from an EMBL/GenBank/DDBJ whole genome shotgun (WGS) entry which is preliminary data.</text>
</comment>
<dbReference type="AlphaFoldDB" id="A0A4S5C579"/>
<reference evidence="2 3" key="1">
    <citation type="submission" date="2019-04" db="EMBL/GenBank/DDBJ databases">
        <title>Draft genome sequences for three unisolated Alnus-infective Frankia Sp+ strains, AgTrS, AiOr and AvVan, the first sequenced Frankia strains able to sporulate in-planta.</title>
        <authorList>
            <person name="Bethencourt L."/>
            <person name="Vautrin F."/>
            <person name="Taib N."/>
            <person name="Dubost A."/>
            <person name="Castro-Garcia L."/>
            <person name="Imbaud O."/>
            <person name="Abrouk D."/>
            <person name="Fournier P."/>
            <person name="Briolay J."/>
            <person name="Nguyen A."/>
            <person name="Normand P."/>
            <person name="Fernandez M.P."/>
            <person name="Brochier-Armanet C."/>
            <person name="Herrera-Belaroussi A."/>
        </authorList>
    </citation>
    <scope>NUCLEOTIDE SEQUENCE [LARGE SCALE GENOMIC DNA]</scope>
    <source>
        <strain evidence="2 3">AvVan</strain>
    </source>
</reference>
<sequence>MGPGGEDIARGGGKRPSEVAVRALAALAEHTTGLPARATLVVTSHAGTILAVTVSVLGLRVPDWRSLGPVRNAAFIVLQAVTARGLVAVGPRLKVATFTGTQRYRATGKYRHQGQSTPQGSRRGHDDALSPARGQFAYVEGHLADGETIPLMRLRYTGLPASRQPPSSPSGRHRAGTSAGTASRPAAARRARCRRQASRLRGCRTRRSASREIAQFFN</sequence>
<proteinExistence type="predicted"/>
<protein>
    <submittedName>
        <fullName evidence="2">Uncharacterized protein</fullName>
    </submittedName>
</protein>
<accession>A0A4S5C579</accession>
<dbReference type="Proteomes" id="UP000305282">
    <property type="component" value="Unassembled WGS sequence"/>
</dbReference>
<dbReference type="EMBL" id="SSXH01000776">
    <property type="protein sequence ID" value="THJ39071.1"/>
    <property type="molecule type" value="Genomic_DNA"/>
</dbReference>
<feature type="region of interest" description="Disordered" evidence="1">
    <location>
        <begin position="106"/>
        <end position="129"/>
    </location>
</feature>
<dbReference type="OrthoDB" id="9781415at2"/>
<evidence type="ECO:0000313" key="2">
    <source>
        <dbReference type="EMBL" id="THJ39071.1"/>
    </source>
</evidence>
<evidence type="ECO:0000256" key="1">
    <source>
        <dbReference type="SAM" id="MobiDB-lite"/>
    </source>
</evidence>
<feature type="region of interest" description="Disordered" evidence="1">
    <location>
        <begin position="159"/>
        <end position="218"/>
    </location>
</feature>
<evidence type="ECO:0000313" key="3">
    <source>
        <dbReference type="Proteomes" id="UP000305282"/>
    </source>
</evidence>
<dbReference type="Gene3D" id="3.40.50.1240">
    <property type="entry name" value="Phosphoglycerate mutase-like"/>
    <property type="match status" value="1"/>
</dbReference>
<dbReference type="InterPro" id="IPR013078">
    <property type="entry name" value="His_Pase_superF_clade-1"/>
</dbReference>
<feature type="compositionally biased region" description="Low complexity" evidence="1">
    <location>
        <begin position="176"/>
        <end position="186"/>
    </location>
</feature>
<organism evidence="2 3">
    <name type="scientific">Candidatus Frankia alpina</name>
    <dbReference type="NCBI Taxonomy" id="2699483"/>
    <lineage>
        <taxon>Bacteria</taxon>
        <taxon>Bacillati</taxon>
        <taxon>Actinomycetota</taxon>
        <taxon>Actinomycetes</taxon>
        <taxon>Frankiales</taxon>
        <taxon>Frankiaceae</taxon>
        <taxon>Frankia</taxon>
    </lineage>
</organism>
<dbReference type="InterPro" id="IPR029033">
    <property type="entry name" value="His_PPase_superfam"/>
</dbReference>
<gene>
    <name evidence="2" type="ORF">E7Y31_20680</name>
</gene>
<feature type="compositionally biased region" description="Basic residues" evidence="1">
    <location>
        <begin position="187"/>
        <end position="208"/>
    </location>
</feature>